<organism evidence="5 6">
    <name type="scientific">Rickenella mellea</name>
    <dbReference type="NCBI Taxonomy" id="50990"/>
    <lineage>
        <taxon>Eukaryota</taxon>
        <taxon>Fungi</taxon>
        <taxon>Dikarya</taxon>
        <taxon>Basidiomycota</taxon>
        <taxon>Agaricomycotina</taxon>
        <taxon>Agaricomycetes</taxon>
        <taxon>Hymenochaetales</taxon>
        <taxon>Rickenellaceae</taxon>
        <taxon>Rickenella</taxon>
    </lineage>
</organism>
<proteinExistence type="predicted"/>
<evidence type="ECO:0000256" key="1">
    <source>
        <dbReference type="PROSITE-ProRule" id="PRU00175"/>
    </source>
</evidence>
<evidence type="ECO:0000313" key="5">
    <source>
        <dbReference type="EMBL" id="TDL14344.1"/>
    </source>
</evidence>
<feature type="region of interest" description="Disordered" evidence="2">
    <location>
        <begin position="190"/>
        <end position="211"/>
    </location>
</feature>
<dbReference type="VEuPathDB" id="FungiDB:BD410DRAFT_797228"/>
<feature type="domain" description="SWIM-type" evidence="4">
    <location>
        <begin position="114"/>
        <end position="146"/>
    </location>
</feature>
<evidence type="ECO:0000313" key="6">
    <source>
        <dbReference type="Proteomes" id="UP000294933"/>
    </source>
</evidence>
<dbReference type="STRING" id="50990.A0A4Y7PFY0"/>
<dbReference type="Pfam" id="PF13639">
    <property type="entry name" value="zf-RING_2"/>
    <property type="match status" value="1"/>
</dbReference>
<dbReference type="InterPro" id="IPR039903">
    <property type="entry name" value="Zswim2"/>
</dbReference>
<reference evidence="5 6" key="1">
    <citation type="submission" date="2018-06" db="EMBL/GenBank/DDBJ databases">
        <title>A transcriptomic atlas of mushroom development highlights an independent origin of complex multicellularity.</title>
        <authorList>
            <consortium name="DOE Joint Genome Institute"/>
            <person name="Krizsan K."/>
            <person name="Almasi E."/>
            <person name="Merenyi Z."/>
            <person name="Sahu N."/>
            <person name="Viragh M."/>
            <person name="Koszo T."/>
            <person name="Mondo S."/>
            <person name="Kiss B."/>
            <person name="Balint B."/>
            <person name="Kues U."/>
            <person name="Barry K."/>
            <person name="Hegedus J.C."/>
            <person name="Henrissat B."/>
            <person name="Johnson J."/>
            <person name="Lipzen A."/>
            <person name="Ohm R."/>
            <person name="Nagy I."/>
            <person name="Pangilinan J."/>
            <person name="Yan J."/>
            <person name="Xiong Y."/>
            <person name="Grigoriev I.V."/>
            <person name="Hibbett D.S."/>
            <person name="Nagy L.G."/>
        </authorList>
    </citation>
    <scope>NUCLEOTIDE SEQUENCE [LARGE SCALE GENOMIC DNA]</scope>
    <source>
        <strain evidence="5 6">SZMC22713</strain>
    </source>
</reference>
<dbReference type="Gene3D" id="3.30.40.10">
    <property type="entry name" value="Zinc/RING finger domain, C3HC4 (zinc finger)"/>
    <property type="match status" value="1"/>
</dbReference>
<evidence type="ECO:0000256" key="2">
    <source>
        <dbReference type="SAM" id="MobiDB-lite"/>
    </source>
</evidence>
<sequence>MSSAKGKGKRKRIHTASTSSSAYNAYYATQTASSGSATSRLLNMLDRTPGGQTPQYAQQTPPAKRAIFKKACPKNILERVDRVISQRFFMIDRRREGSELREEFSVLGSTGNVYTVSIDRKPSCNCPDASKGNHCKHIVSDFLILQVPQNSTHWYQKGLLTSELAEIFRDAPPAPGSVATARIREAYAKATGKAPATSSQEDASAGGKKRRIPVEGDDCPVCYEGMHGSPQSKLAFCEECGNALHKECFQQWAHSKPNPTCVFCRAKWVAPGASGASGSANTSEGYVNLGGVAGVSPVRDTSSYYQGPRRGQRYYGYQDYGDDFAY</sequence>
<dbReference type="InterPro" id="IPR001841">
    <property type="entry name" value="Znf_RING"/>
</dbReference>
<dbReference type="AlphaFoldDB" id="A0A4Y7PFY0"/>
<dbReference type="OrthoDB" id="2122982at2759"/>
<accession>A0A4Y7PFY0</accession>
<dbReference type="PROSITE" id="PS50966">
    <property type="entry name" value="ZF_SWIM"/>
    <property type="match status" value="1"/>
</dbReference>
<evidence type="ECO:0008006" key="7">
    <source>
        <dbReference type="Google" id="ProtNLM"/>
    </source>
</evidence>
<dbReference type="GO" id="GO:0008270">
    <property type="term" value="F:zinc ion binding"/>
    <property type="evidence" value="ECO:0007669"/>
    <property type="project" value="UniProtKB-KW"/>
</dbReference>
<dbReference type="Proteomes" id="UP000294933">
    <property type="component" value="Unassembled WGS sequence"/>
</dbReference>
<dbReference type="InterPro" id="IPR013083">
    <property type="entry name" value="Znf_RING/FYVE/PHD"/>
</dbReference>
<evidence type="ECO:0000259" key="3">
    <source>
        <dbReference type="PROSITE" id="PS50089"/>
    </source>
</evidence>
<dbReference type="SUPFAM" id="SSF57850">
    <property type="entry name" value="RING/U-box"/>
    <property type="match status" value="1"/>
</dbReference>
<evidence type="ECO:0000259" key="4">
    <source>
        <dbReference type="PROSITE" id="PS50966"/>
    </source>
</evidence>
<protein>
    <recommendedName>
        <fullName evidence="7">SWIM-type domain-containing protein</fullName>
    </recommendedName>
</protein>
<dbReference type="EMBL" id="ML170351">
    <property type="protein sequence ID" value="TDL14344.1"/>
    <property type="molecule type" value="Genomic_DNA"/>
</dbReference>
<dbReference type="PANTHER" id="PTHR21540">
    <property type="entry name" value="RING FINGER AND SWIM DOMAIN-CONTAINING PROTEIN 2"/>
    <property type="match status" value="1"/>
</dbReference>
<keyword evidence="1" id="KW-0863">Zinc-finger</keyword>
<dbReference type="PANTHER" id="PTHR21540:SF0">
    <property type="entry name" value="PHD FAMILY PROTEIN"/>
    <property type="match status" value="1"/>
</dbReference>
<feature type="domain" description="RING-type" evidence="3">
    <location>
        <begin position="219"/>
        <end position="265"/>
    </location>
</feature>
<gene>
    <name evidence="5" type="ORF">BD410DRAFT_797228</name>
</gene>
<dbReference type="InterPro" id="IPR007527">
    <property type="entry name" value="Znf_SWIM"/>
</dbReference>
<name>A0A4Y7PFY0_9AGAM</name>
<keyword evidence="1" id="KW-0479">Metal-binding</keyword>
<dbReference type="PROSITE" id="PS50089">
    <property type="entry name" value="ZF_RING_2"/>
    <property type="match status" value="1"/>
</dbReference>
<keyword evidence="6" id="KW-1185">Reference proteome</keyword>
<dbReference type="GO" id="GO:0061630">
    <property type="term" value="F:ubiquitin protein ligase activity"/>
    <property type="evidence" value="ECO:0007669"/>
    <property type="project" value="InterPro"/>
</dbReference>
<keyword evidence="1" id="KW-0862">Zinc</keyword>